<name>A0A6I2UI18_9FIRM</name>
<accession>A0A6I2UI18</accession>
<evidence type="ECO:0000313" key="2">
    <source>
        <dbReference type="Proteomes" id="UP000433181"/>
    </source>
</evidence>
<keyword evidence="2" id="KW-1185">Reference proteome</keyword>
<dbReference type="RefSeq" id="WP_154407410.1">
    <property type="nucleotide sequence ID" value="NZ_VUNR01000018.1"/>
</dbReference>
<dbReference type="GO" id="GO:0006260">
    <property type="term" value="P:DNA replication"/>
    <property type="evidence" value="ECO:0007669"/>
    <property type="project" value="InterPro"/>
</dbReference>
<dbReference type="Proteomes" id="UP000433181">
    <property type="component" value="Unassembled WGS sequence"/>
</dbReference>
<evidence type="ECO:0000313" key="1">
    <source>
        <dbReference type="EMBL" id="MSU09230.1"/>
    </source>
</evidence>
<dbReference type="Pfam" id="PF13597">
    <property type="entry name" value="NRDD"/>
    <property type="match status" value="1"/>
</dbReference>
<protein>
    <submittedName>
        <fullName evidence="1">Uncharacterized protein</fullName>
    </submittedName>
</protein>
<organism evidence="1 2">
    <name type="scientific">Anaerovibrio slackiae</name>
    <dbReference type="NCBI Taxonomy" id="2652309"/>
    <lineage>
        <taxon>Bacteria</taxon>
        <taxon>Bacillati</taxon>
        <taxon>Bacillota</taxon>
        <taxon>Negativicutes</taxon>
        <taxon>Selenomonadales</taxon>
        <taxon>Selenomonadaceae</taxon>
        <taxon>Anaerovibrio</taxon>
    </lineage>
</organism>
<dbReference type="AlphaFoldDB" id="A0A6I2UI18"/>
<proteinExistence type="predicted"/>
<sequence>MLINGVEVTVRNIPRISKDEVLAYIALLTNEHGGIRPRNLIIGTNDAGQAVLDYELQVVPFERIRRITGYLVGGMERWNNAKRAEEHDRVKHGLSAK</sequence>
<dbReference type="EMBL" id="VUNR01000018">
    <property type="protein sequence ID" value="MSU09230.1"/>
    <property type="molecule type" value="Genomic_DNA"/>
</dbReference>
<gene>
    <name evidence="1" type="ORF">FYJ84_09560</name>
</gene>
<dbReference type="InterPro" id="IPR012833">
    <property type="entry name" value="NrdD"/>
</dbReference>
<dbReference type="GeneID" id="96779168"/>
<reference evidence="1 2" key="1">
    <citation type="submission" date="2019-08" db="EMBL/GenBank/DDBJ databases">
        <title>In-depth cultivation of the pig gut microbiome towards novel bacterial diversity and tailored functional studies.</title>
        <authorList>
            <person name="Wylensek D."/>
            <person name="Hitch T.C.A."/>
            <person name="Clavel T."/>
        </authorList>
    </citation>
    <scope>NUCLEOTIDE SEQUENCE [LARGE SCALE GENOMIC DNA]</scope>
    <source>
        <strain evidence="1 2">WCA-693-APC-5D-A</strain>
    </source>
</reference>
<dbReference type="GO" id="GO:0008998">
    <property type="term" value="F:ribonucleoside-triphosphate reductase (thioredoxin) activity"/>
    <property type="evidence" value="ECO:0007669"/>
    <property type="project" value="InterPro"/>
</dbReference>
<comment type="caution">
    <text evidence="1">The sequence shown here is derived from an EMBL/GenBank/DDBJ whole genome shotgun (WGS) entry which is preliminary data.</text>
</comment>